<protein>
    <recommendedName>
        <fullName evidence="6">Fucosyltransferase</fullName>
    </recommendedName>
</protein>
<reference evidence="1" key="1">
    <citation type="submission" date="2021-02" db="EMBL/GenBank/DDBJ databases">
        <authorList>
            <person name="Nowell W R."/>
        </authorList>
    </citation>
    <scope>NUCLEOTIDE SEQUENCE</scope>
</reference>
<dbReference type="EMBL" id="CAJNOQ010002029">
    <property type="protein sequence ID" value="CAF0934004.1"/>
    <property type="molecule type" value="Genomic_DNA"/>
</dbReference>
<gene>
    <name evidence="1" type="ORF">GPM918_LOCUS10341</name>
    <name evidence="2" type="ORF">OVA965_LOCUS31204</name>
    <name evidence="3" type="ORF">SRO942_LOCUS10341</name>
    <name evidence="4" type="ORF">TMI583_LOCUS32025</name>
</gene>
<evidence type="ECO:0000313" key="5">
    <source>
        <dbReference type="Proteomes" id="UP000663829"/>
    </source>
</evidence>
<dbReference type="EMBL" id="CAJOBA010044903">
    <property type="protein sequence ID" value="CAF4170238.1"/>
    <property type="molecule type" value="Genomic_DNA"/>
</dbReference>
<dbReference type="Gene3D" id="3.40.50.11350">
    <property type="match status" value="1"/>
</dbReference>
<dbReference type="EMBL" id="CAJOBC010002028">
    <property type="protein sequence ID" value="CAF3711535.1"/>
    <property type="molecule type" value="Genomic_DNA"/>
</dbReference>
<organism evidence="1 5">
    <name type="scientific">Didymodactylos carnosus</name>
    <dbReference type="NCBI Taxonomy" id="1234261"/>
    <lineage>
        <taxon>Eukaryota</taxon>
        <taxon>Metazoa</taxon>
        <taxon>Spiralia</taxon>
        <taxon>Gnathifera</taxon>
        <taxon>Rotifera</taxon>
        <taxon>Eurotatoria</taxon>
        <taxon>Bdelloidea</taxon>
        <taxon>Philodinida</taxon>
        <taxon>Philodinidae</taxon>
        <taxon>Didymodactylos</taxon>
    </lineage>
</organism>
<evidence type="ECO:0000313" key="2">
    <source>
        <dbReference type="EMBL" id="CAF1360152.1"/>
    </source>
</evidence>
<dbReference type="Proteomes" id="UP000677228">
    <property type="component" value="Unassembled WGS sequence"/>
</dbReference>
<evidence type="ECO:0008006" key="6">
    <source>
        <dbReference type="Google" id="ProtNLM"/>
    </source>
</evidence>
<name>A0A814BXW5_9BILA</name>
<proteinExistence type="predicted"/>
<keyword evidence="5" id="KW-1185">Reference proteome</keyword>
<dbReference type="OrthoDB" id="428346at2759"/>
<dbReference type="AlphaFoldDB" id="A0A814BXW5"/>
<dbReference type="EMBL" id="CAJNOK010023256">
    <property type="protein sequence ID" value="CAF1360152.1"/>
    <property type="molecule type" value="Genomic_DNA"/>
</dbReference>
<evidence type="ECO:0000313" key="3">
    <source>
        <dbReference type="EMBL" id="CAF3711535.1"/>
    </source>
</evidence>
<dbReference type="Proteomes" id="UP000663829">
    <property type="component" value="Unassembled WGS sequence"/>
</dbReference>
<sequence length="398" mass="45921">MSVNRSESSSSLTNTNVTTLNNDISKHTNKLLYNHTKSTRSFVSISQRNEKRLHQLNHYYLSLNSTLFLLSSDHTTRRKNKTLIYQCKYFCGGFGDRLRGIMSVYILALITGRQFMINMHYPCNVKHVLEPNLYNWTFEIPSGKRSQLVINTMSSYMASYKQEMTTDISRYDFIKKWEKHDDIYITTNSDYMTPALKNPFVKNSSIGRILFGQLPTYKTTQAYLFPVIFEILFKPSVHVTASVNHLLRMVYSRNSSMLCLHIRVGKNPNNPHDYAFPYRSHTADDMIAFVDNSSLLVNRSQTIFVTSDSGEAISKILNHYPDRSLTIPGPIIHVDRFDKGKTVCDGFTKVIADFYALGECQTSILSPSGFSAWANKRRFEQSKNLYIYNDKQRQMRKG</sequence>
<evidence type="ECO:0000313" key="4">
    <source>
        <dbReference type="EMBL" id="CAF4170238.1"/>
    </source>
</evidence>
<dbReference type="Proteomes" id="UP000681722">
    <property type="component" value="Unassembled WGS sequence"/>
</dbReference>
<comment type="caution">
    <text evidence="1">The sequence shown here is derived from an EMBL/GenBank/DDBJ whole genome shotgun (WGS) entry which is preliminary data.</text>
</comment>
<dbReference type="Proteomes" id="UP000682733">
    <property type="component" value="Unassembled WGS sequence"/>
</dbReference>
<accession>A0A814BXW5</accession>
<evidence type="ECO:0000313" key="1">
    <source>
        <dbReference type="EMBL" id="CAF0934004.1"/>
    </source>
</evidence>